<dbReference type="Gene3D" id="1.20.1260.10">
    <property type="match status" value="1"/>
</dbReference>
<dbReference type="InterPro" id="IPR012347">
    <property type="entry name" value="Ferritin-like"/>
</dbReference>
<dbReference type="PIRSF" id="PIRSF029477">
    <property type="entry name" value="UCP029477"/>
    <property type="match status" value="1"/>
</dbReference>
<dbReference type="InterPro" id="IPR019052">
    <property type="entry name" value="DUF2383"/>
</dbReference>
<sequence length="148" mass="16807">MKKTDEEVVQVLQELTEFVNDRVKGYEHAANETKNPGHISFYRELASQSRKFADELNKEISTFGGNPETDTTIKGKFYRQWMDLKATLTGKDENAIINSNLYGEEWAQKAYDDALASAALPQGLQQIVERQKQASLQACDQLKKMKDS</sequence>
<dbReference type="Pfam" id="PF09537">
    <property type="entry name" value="DUF2383"/>
    <property type="match status" value="1"/>
</dbReference>
<keyword evidence="3" id="KW-1185">Reference proteome</keyword>
<dbReference type="SUPFAM" id="SSF47240">
    <property type="entry name" value="Ferritin-like"/>
    <property type="match status" value="1"/>
</dbReference>
<evidence type="ECO:0000313" key="3">
    <source>
        <dbReference type="Proteomes" id="UP000321926"/>
    </source>
</evidence>
<dbReference type="EMBL" id="VRTY01000005">
    <property type="protein sequence ID" value="TXK52097.1"/>
    <property type="molecule type" value="Genomic_DNA"/>
</dbReference>
<reference evidence="2 3" key="1">
    <citation type="submission" date="2019-08" db="EMBL/GenBank/DDBJ databases">
        <authorList>
            <person name="Shi S."/>
        </authorList>
    </citation>
    <scope>NUCLEOTIDE SEQUENCE [LARGE SCALE GENOMIC DNA]</scope>
    <source>
        <strain evidence="2 3">GY10130</strain>
    </source>
</reference>
<organism evidence="2 3">
    <name type="scientific">Pontibacter qinzhouensis</name>
    <dbReference type="NCBI Taxonomy" id="2603253"/>
    <lineage>
        <taxon>Bacteria</taxon>
        <taxon>Pseudomonadati</taxon>
        <taxon>Bacteroidota</taxon>
        <taxon>Cytophagia</taxon>
        <taxon>Cytophagales</taxon>
        <taxon>Hymenobacteraceae</taxon>
        <taxon>Pontibacter</taxon>
    </lineage>
</organism>
<dbReference type="RefSeq" id="WP_147920125.1">
    <property type="nucleotide sequence ID" value="NZ_VRTY01000005.1"/>
</dbReference>
<proteinExistence type="predicted"/>
<protein>
    <submittedName>
        <fullName evidence="2">PA2169 family four-helix-bundle protein</fullName>
    </submittedName>
</protein>
<dbReference type="Proteomes" id="UP000321926">
    <property type="component" value="Unassembled WGS sequence"/>
</dbReference>
<dbReference type="InterPro" id="IPR016920">
    <property type="entry name" value="UCP029477"/>
</dbReference>
<dbReference type="InterPro" id="IPR011971">
    <property type="entry name" value="CHP02284"/>
</dbReference>
<dbReference type="OrthoDB" id="282393at2"/>
<accession>A0A5C8KEM5</accession>
<evidence type="ECO:0000313" key="2">
    <source>
        <dbReference type="EMBL" id="TXK52097.1"/>
    </source>
</evidence>
<dbReference type="NCBIfam" id="TIGR02284">
    <property type="entry name" value="PA2169 family four-helix-bundle protein"/>
    <property type="match status" value="1"/>
</dbReference>
<feature type="domain" description="DUF2383" evidence="1">
    <location>
        <begin position="8"/>
        <end position="116"/>
    </location>
</feature>
<evidence type="ECO:0000259" key="1">
    <source>
        <dbReference type="Pfam" id="PF09537"/>
    </source>
</evidence>
<comment type="caution">
    <text evidence="2">The sequence shown here is derived from an EMBL/GenBank/DDBJ whole genome shotgun (WGS) entry which is preliminary data.</text>
</comment>
<dbReference type="InterPro" id="IPR009078">
    <property type="entry name" value="Ferritin-like_SF"/>
</dbReference>
<gene>
    <name evidence="2" type="ORF">FVR03_02205</name>
</gene>
<name>A0A5C8KEM5_9BACT</name>
<dbReference type="AlphaFoldDB" id="A0A5C8KEM5"/>